<keyword evidence="1" id="KW-0472">Membrane</keyword>
<dbReference type="RefSeq" id="WP_245705594.1">
    <property type="nucleotide sequence ID" value="NZ_FOIT01000001.1"/>
</dbReference>
<protein>
    <recommendedName>
        <fullName evidence="4">DUF697 domain-containing protein</fullName>
    </recommendedName>
</protein>
<dbReference type="Proteomes" id="UP000243605">
    <property type="component" value="Unassembled WGS sequence"/>
</dbReference>
<dbReference type="EMBL" id="FOIT01000001">
    <property type="protein sequence ID" value="SEV79964.1"/>
    <property type="molecule type" value="Genomic_DNA"/>
</dbReference>
<name>A0A662Z0B4_9STAP</name>
<organism evidence="2 3">
    <name type="scientific">Aliicoccus persicus</name>
    <dbReference type="NCBI Taxonomy" id="930138"/>
    <lineage>
        <taxon>Bacteria</taxon>
        <taxon>Bacillati</taxon>
        <taxon>Bacillota</taxon>
        <taxon>Bacilli</taxon>
        <taxon>Bacillales</taxon>
        <taxon>Staphylococcaceae</taxon>
        <taxon>Aliicoccus</taxon>
    </lineage>
</organism>
<reference evidence="2 3" key="1">
    <citation type="submission" date="2016-10" db="EMBL/GenBank/DDBJ databases">
        <authorList>
            <person name="Varghese N."/>
            <person name="Submissions S."/>
        </authorList>
    </citation>
    <scope>NUCLEOTIDE SEQUENCE [LARGE SCALE GENOMIC DNA]</scope>
    <source>
        <strain evidence="2 3">IBRC-M10081</strain>
    </source>
</reference>
<sequence>MEYQLTVHQIEAKEREARELVRKKSLYSSIAAIVPIPFLDIGTDMKLMRDMSQNIEDIFGIEHEEVNSAFDDQKEKALVLGTSFISEFVGNRLVRFMIRRSVKRGFLFRFIPLVGNMVSGLISYYMMKRLGNSHVERCVKIVKGEV</sequence>
<keyword evidence="1" id="KW-0812">Transmembrane</keyword>
<feature type="transmembrane region" description="Helical" evidence="1">
    <location>
        <begin position="106"/>
        <end position="127"/>
    </location>
</feature>
<evidence type="ECO:0008006" key="4">
    <source>
        <dbReference type="Google" id="ProtNLM"/>
    </source>
</evidence>
<keyword evidence="1" id="KW-1133">Transmembrane helix</keyword>
<evidence type="ECO:0000256" key="1">
    <source>
        <dbReference type="SAM" id="Phobius"/>
    </source>
</evidence>
<keyword evidence="3" id="KW-1185">Reference proteome</keyword>
<evidence type="ECO:0000313" key="3">
    <source>
        <dbReference type="Proteomes" id="UP000243605"/>
    </source>
</evidence>
<gene>
    <name evidence="2" type="ORF">SAMN05192557_0043</name>
</gene>
<dbReference type="AlphaFoldDB" id="A0A662Z0B4"/>
<evidence type="ECO:0000313" key="2">
    <source>
        <dbReference type="EMBL" id="SEV79964.1"/>
    </source>
</evidence>
<proteinExistence type="predicted"/>
<accession>A0A662Z0B4</accession>